<evidence type="ECO:0000259" key="6">
    <source>
        <dbReference type="PROSITE" id="PS50977"/>
    </source>
</evidence>
<dbReference type="InterPro" id="IPR023772">
    <property type="entry name" value="DNA-bd_HTH_TetR-type_CS"/>
</dbReference>
<keyword evidence="8" id="KW-1185">Reference proteome</keyword>
<dbReference type="Pfam" id="PF00440">
    <property type="entry name" value="TetR_N"/>
    <property type="match status" value="1"/>
</dbReference>
<dbReference type="InterPro" id="IPR036271">
    <property type="entry name" value="Tet_transcr_reg_TetR-rel_C_sf"/>
</dbReference>
<dbReference type="PANTHER" id="PTHR30055">
    <property type="entry name" value="HTH-TYPE TRANSCRIPTIONAL REGULATOR RUTR"/>
    <property type="match status" value="1"/>
</dbReference>
<dbReference type="GO" id="GO:0000976">
    <property type="term" value="F:transcription cis-regulatory region binding"/>
    <property type="evidence" value="ECO:0007669"/>
    <property type="project" value="TreeGrafter"/>
</dbReference>
<keyword evidence="2" id="KW-0805">Transcription regulation</keyword>
<name>A0AAJ3TVA2_9MYCO</name>
<organism evidence="7 8">
    <name type="scientific">Mycobacterium saskatchewanense</name>
    <dbReference type="NCBI Taxonomy" id="220927"/>
    <lineage>
        <taxon>Bacteria</taxon>
        <taxon>Bacillati</taxon>
        <taxon>Actinomycetota</taxon>
        <taxon>Actinomycetes</taxon>
        <taxon>Mycobacteriales</taxon>
        <taxon>Mycobacteriaceae</taxon>
        <taxon>Mycobacterium</taxon>
        <taxon>Mycobacterium simiae complex</taxon>
    </lineage>
</organism>
<evidence type="ECO:0000256" key="3">
    <source>
        <dbReference type="ARBA" id="ARBA00023125"/>
    </source>
</evidence>
<feature type="domain" description="HTH tetR-type" evidence="6">
    <location>
        <begin position="11"/>
        <end position="71"/>
    </location>
</feature>
<keyword evidence="4" id="KW-0804">Transcription</keyword>
<protein>
    <recommendedName>
        <fullName evidence="6">HTH tetR-type domain-containing protein</fullName>
    </recommendedName>
</protein>
<dbReference type="InterPro" id="IPR003012">
    <property type="entry name" value="Tet_transcr_reg_TetR"/>
</dbReference>
<dbReference type="InterPro" id="IPR004111">
    <property type="entry name" value="Repressor_TetR_C"/>
</dbReference>
<gene>
    <name evidence="7" type="ORF">AWC23_12015</name>
</gene>
<keyword evidence="1" id="KW-0678">Repressor</keyword>
<evidence type="ECO:0000256" key="2">
    <source>
        <dbReference type="ARBA" id="ARBA00023015"/>
    </source>
</evidence>
<dbReference type="InterPro" id="IPR050109">
    <property type="entry name" value="HTH-type_TetR-like_transc_reg"/>
</dbReference>
<dbReference type="PANTHER" id="PTHR30055:SF151">
    <property type="entry name" value="TRANSCRIPTIONAL REGULATORY PROTEIN"/>
    <property type="match status" value="1"/>
</dbReference>
<accession>A0AAJ3TVA2</accession>
<dbReference type="PROSITE" id="PS01081">
    <property type="entry name" value="HTH_TETR_1"/>
    <property type="match status" value="1"/>
</dbReference>
<dbReference type="SUPFAM" id="SSF48498">
    <property type="entry name" value="Tetracyclin repressor-like, C-terminal domain"/>
    <property type="match status" value="1"/>
</dbReference>
<evidence type="ECO:0000256" key="1">
    <source>
        <dbReference type="ARBA" id="ARBA00022491"/>
    </source>
</evidence>
<evidence type="ECO:0000256" key="4">
    <source>
        <dbReference type="ARBA" id="ARBA00023163"/>
    </source>
</evidence>
<dbReference type="InterPro" id="IPR009057">
    <property type="entry name" value="Homeodomain-like_sf"/>
</dbReference>
<dbReference type="EMBL" id="LQPR01000026">
    <property type="protein sequence ID" value="ORW71974.1"/>
    <property type="molecule type" value="Genomic_DNA"/>
</dbReference>
<dbReference type="GO" id="GO:0003700">
    <property type="term" value="F:DNA-binding transcription factor activity"/>
    <property type="evidence" value="ECO:0007669"/>
    <property type="project" value="TreeGrafter"/>
</dbReference>
<dbReference type="AlphaFoldDB" id="A0AAJ3TVA2"/>
<evidence type="ECO:0000313" key="7">
    <source>
        <dbReference type="EMBL" id="ORW71974.1"/>
    </source>
</evidence>
<dbReference type="SUPFAM" id="SSF46689">
    <property type="entry name" value="Homeodomain-like"/>
    <property type="match status" value="1"/>
</dbReference>
<dbReference type="GO" id="GO:0045892">
    <property type="term" value="P:negative regulation of DNA-templated transcription"/>
    <property type="evidence" value="ECO:0007669"/>
    <property type="project" value="InterPro"/>
</dbReference>
<dbReference type="Gene3D" id="1.10.357.10">
    <property type="entry name" value="Tetracycline Repressor, domain 2"/>
    <property type="match status" value="1"/>
</dbReference>
<keyword evidence="3 5" id="KW-0238">DNA-binding</keyword>
<reference evidence="7 8" key="1">
    <citation type="submission" date="2016-01" db="EMBL/GenBank/DDBJ databases">
        <title>The new phylogeny of the genus Mycobacterium.</title>
        <authorList>
            <person name="Tarcisio F."/>
            <person name="Conor M."/>
            <person name="Antonella G."/>
            <person name="Elisabetta G."/>
            <person name="Giulia F.S."/>
            <person name="Sara T."/>
            <person name="Anna F."/>
            <person name="Clotilde B."/>
            <person name="Roberto B."/>
            <person name="Veronica D.S."/>
            <person name="Fabio R."/>
            <person name="Monica P."/>
            <person name="Olivier J."/>
            <person name="Enrico T."/>
            <person name="Nicola S."/>
        </authorList>
    </citation>
    <scope>NUCLEOTIDE SEQUENCE [LARGE SCALE GENOMIC DNA]</scope>
    <source>
        <strain evidence="7 8">DSM 44616</strain>
    </source>
</reference>
<dbReference type="InterPro" id="IPR001647">
    <property type="entry name" value="HTH_TetR"/>
</dbReference>
<comment type="caution">
    <text evidence="7">The sequence shown here is derived from an EMBL/GenBank/DDBJ whole genome shotgun (WGS) entry which is preliminary data.</text>
</comment>
<evidence type="ECO:0000256" key="5">
    <source>
        <dbReference type="PROSITE-ProRule" id="PRU00335"/>
    </source>
</evidence>
<feature type="DNA-binding region" description="H-T-H motif" evidence="5">
    <location>
        <begin position="34"/>
        <end position="53"/>
    </location>
</feature>
<proteinExistence type="predicted"/>
<dbReference type="Proteomes" id="UP000193387">
    <property type="component" value="Unassembled WGS sequence"/>
</dbReference>
<dbReference type="Gene3D" id="1.10.10.60">
    <property type="entry name" value="Homeodomain-like"/>
    <property type="match status" value="1"/>
</dbReference>
<dbReference type="GO" id="GO:0046677">
    <property type="term" value="P:response to antibiotic"/>
    <property type="evidence" value="ECO:0007669"/>
    <property type="project" value="InterPro"/>
</dbReference>
<sequence length="230" mass="25535">MKSRRTAADNRVTPDAIADAGLELLNEVGLQGLTMRRIADRLGVAPPALYWHVENKQQLLDAMATVMFRRAMIGLEAPRQDQSFDDWAADWARRLRASLLRYRDGGKVFAGTAIADDLMYRTVELFLRALEDAGFGPRDAARGAHLLLHYTTGFVIEEQASRGLDYSGENPYAADAADGLRKKVDPQRYPLMAEVLDDLFVYDPTASFEHGLLVILAGLRCLARGQSARP</sequence>
<dbReference type="Pfam" id="PF02909">
    <property type="entry name" value="TetR_C_1"/>
    <property type="match status" value="1"/>
</dbReference>
<dbReference type="PRINTS" id="PR00400">
    <property type="entry name" value="TETREPRESSOR"/>
</dbReference>
<dbReference type="RefSeq" id="WP_085255567.1">
    <property type="nucleotide sequence ID" value="NZ_LQPR01000026.1"/>
</dbReference>
<dbReference type="PRINTS" id="PR00455">
    <property type="entry name" value="HTHTETR"/>
</dbReference>
<evidence type="ECO:0000313" key="8">
    <source>
        <dbReference type="Proteomes" id="UP000193387"/>
    </source>
</evidence>
<dbReference type="PROSITE" id="PS50977">
    <property type="entry name" value="HTH_TETR_2"/>
    <property type="match status" value="1"/>
</dbReference>